<evidence type="ECO:0000313" key="4">
    <source>
        <dbReference type="Proteomes" id="UP000769766"/>
    </source>
</evidence>
<dbReference type="NCBIfam" id="NF040576">
    <property type="entry name" value="T2SS_GspM_XpsM"/>
    <property type="match status" value="1"/>
</dbReference>
<gene>
    <name evidence="3" type="ORF">HYY20_02350</name>
</gene>
<evidence type="ECO:0000313" key="3">
    <source>
        <dbReference type="EMBL" id="MBI2875704.1"/>
    </source>
</evidence>
<dbReference type="Gene3D" id="3.30.70.60">
    <property type="match status" value="1"/>
</dbReference>
<keyword evidence="2" id="KW-1133">Transmembrane helix</keyword>
<dbReference type="Pfam" id="PF10741">
    <property type="entry name" value="T2SSM_b"/>
    <property type="match status" value="1"/>
</dbReference>
<dbReference type="AlphaFoldDB" id="A0A932CM71"/>
<keyword evidence="2" id="KW-0812">Transmembrane</keyword>
<evidence type="ECO:0000256" key="2">
    <source>
        <dbReference type="SAM" id="Phobius"/>
    </source>
</evidence>
<comment type="caution">
    <text evidence="3">The sequence shown here is derived from an EMBL/GenBank/DDBJ whole genome shotgun (WGS) entry which is preliminary data.</text>
</comment>
<keyword evidence="2" id="KW-0472">Membrane</keyword>
<feature type="compositionally biased region" description="Basic and acidic residues" evidence="1">
    <location>
        <begin position="198"/>
        <end position="208"/>
    </location>
</feature>
<dbReference type="InterPro" id="IPR014717">
    <property type="entry name" value="Transl_elong_EF1B/ribsomal_bS6"/>
</dbReference>
<organism evidence="3 4">
    <name type="scientific">Tectimicrobiota bacterium</name>
    <dbReference type="NCBI Taxonomy" id="2528274"/>
    <lineage>
        <taxon>Bacteria</taxon>
        <taxon>Pseudomonadati</taxon>
        <taxon>Nitrospinota/Tectimicrobiota group</taxon>
        <taxon>Candidatus Tectimicrobiota</taxon>
    </lineage>
</organism>
<sequence>MRISHREKVFLSVGLAAVILIGVYLLLGRWFEARAAIKEEWERKELLLAKSRRIMEKEPGLRRELAAAKAELDDLHRNLLKGKTAPLAAAELQSFLKEKATGVGLDIKRERILEPVKTDYYQEIAVEINTMSSLTRLIEFLYQVESAPLGLQIKEFQIRGDNPRDPKQMIAKLVVSGLILAADETRGEVPAHTLGPENDPKRQEEASAPKRGSSSRRGTSRGEDEEAEEDDF</sequence>
<accession>A0A932CM71</accession>
<feature type="region of interest" description="Disordered" evidence="1">
    <location>
        <begin position="186"/>
        <end position="232"/>
    </location>
</feature>
<dbReference type="Proteomes" id="UP000769766">
    <property type="component" value="Unassembled WGS sequence"/>
</dbReference>
<evidence type="ECO:0000256" key="1">
    <source>
        <dbReference type="SAM" id="MobiDB-lite"/>
    </source>
</evidence>
<feature type="transmembrane region" description="Helical" evidence="2">
    <location>
        <begin position="9"/>
        <end position="31"/>
    </location>
</feature>
<proteinExistence type="predicted"/>
<reference evidence="3" key="1">
    <citation type="submission" date="2020-07" db="EMBL/GenBank/DDBJ databases">
        <title>Huge and variable diversity of episymbiotic CPR bacteria and DPANN archaea in groundwater ecosystems.</title>
        <authorList>
            <person name="He C.Y."/>
            <person name="Keren R."/>
            <person name="Whittaker M."/>
            <person name="Farag I.F."/>
            <person name="Doudna J."/>
            <person name="Cate J.H.D."/>
            <person name="Banfield J.F."/>
        </authorList>
    </citation>
    <scope>NUCLEOTIDE SEQUENCE</scope>
    <source>
        <strain evidence="3">NC_groundwater_672_Ag_B-0.1um_62_36</strain>
    </source>
</reference>
<dbReference type="EMBL" id="JACPRF010000068">
    <property type="protein sequence ID" value="MBI2875704.1"/>
    <property type="molecule type" value="Genomic_DNA"/>
</dbReference>
<dbReference type="InterPro" id="IPR034756">
    <property type="entry name" value="T2SSM_b"/>
</dbReference>
<evidence type="ECO:0008006" key="5">
    <source>
        <dbReference type="Google" id="ProtNLM"/>
    </source>
</evidence>
<protein>
    <recommendedName>
        <fullName evidence="5">Type 4a pilus biogenesis protein PilO</fullName>
    </recommendedName>
</protein>
<feature type="compositionally biased region" description="Acidic residues" evidence="1">
    <location>
        <begin position="223"/>
        <end position="232"/>
    </location>
</feature>
<name>A0A932CM71_UNCTE</name>